<protein>
    <submittedName>
        <fullName evidence="7">S8 family serine peptidase</fullName>
    </submittedName>
</protein>
<proteinExistence type="inferred from homology"/>
<comment type="similarity">
    <text evidence="5">Belongs to the peptidase S8 family.</text>
</comment>
<feature type="domain" description="Autotransporter" evidence="6">
    <location>
        <begin position="1178"/>
        <end position="1459"/>
    </location>
</feature>
<feature type="active site" description="Charge relay system" evidence="5">
    <location>
        <position position="51"/>
    </location>
</feature>
<dbReference type="NCBIfam" id="TIGR02601">
    <property type="entry name" value="autotrns_rpt"/>
    <property type="match status" value="3"/>
</dbReference>
<dbReference type="InterPro" id="IPR036852">
    <property type="entry name" value="Peptidase_S8/S53_dom_sf"/>
</dbReference>
<dbReference type="InterPro" id="IPR023828">
    <property type="entry name" value="Peptidase_S8_Ser-AS"/>
</dbReference>
<dbReference type="Gene3D" id="2.40.128.130">
    <property type="entry name" value="Autotransporter beta-domain"/>
    <property type="match status" value="1"/>
</dbReference>
<sequence>MARRPPSFLGLTASDFDTPEYRADWGLAQINAATAYARGFTGAGVLVAVYDTGIDRTHPEFAGRISPASRNFYSAPGVNFDPAFVQDTQGHGTHVSGTISAARDGFGSMGVAYDSTILTLYMLPPASASETIPGLSADGPGAIDHATLQGARIFNGSYGPALPQLKIQDSQGNWIDNPNYVELPIQEYVSKHTKGEYDAIKRAADSGMLLVFAAGNDRRDQPVISVNPSGAALYPYIRPGNADSGIYQFFDDAGHPIDQSRIDFSGVAGSIVSVVATDRNNKIAWFSNWCGVAAAWCIAAPGFDIYSTWPQGLGKSYNTISGTSMAAPHVAGAAAVLAQAFPFLTAPQIAQTMFTTATPIGPAEIYGWGLLNLGKAIDGPGQFTSTWTVNTTYKGQAYYGRFANDISGPGGLIKTGAGILDLTGNNTYAGGTTINGGVLGILADRNLGAASGGLAFGGGTLEVLADGFATARPVTLNSTGTLQIDTGTSSFAGVFADGAGAGSLIKTGPGTASLSAANTYTGSTLVTGGTLALTATGSLISPITVGTAGSFVNAGTATGSLVNVGFTANSGTLAGGVINAGLLASSGAISGGLANAGYTVNSGTVAGGVINVGTLASSGSLSGGLTNAGYTANTGTIGGGVSNTGTLVTSGSLSGGLANAGYTANTGAIGGGVTNTGTLTTRGTLSGGVTNTGTLVAGAGRVDGAIRNAGTVAVTGTVASDGTFANAAGATLNVAASGAYGLAGALSNAGTVAVASGASLSAAEIGNAGLLVSDGTLNGPVSNAGTARLSGRLNGALTNTGALQFTGPVSGITALTTTGPLDLGGGAFTVANLSGSATAVLGNGQLTVGGPGASTYAGAIVDGGGPTTLTKVGTGTLNLNGTGRFSGPTTIQQGTLALNGLWTSPVTVAAAGTLRGTGTIAAPVAVAGALRPGNSPGTLTVAGPVSFAPGSLFGLDIDGIGTGAGAGNYARLLAVGPSGAVAANGTLVPVLRGITGNATNGFTPGLGQRFSVLVAQAGLSGSFSGLTQPPAGLAAATRFDALYGAAGLDLVVTPAAYGNLAPLGLAQSGNARAVGAALDVARPAAGTRPDAARARLFDPLYAAAPDTLAGGLASLSGQSYGDAVMADLAARRLVAATIDRRLTSGGGSASFSAGGAGLGPNGTAIDLRGAAGGPDQPLATGEGRIWADALYGFGSRGGDRAAGGANLDAGGLLVGVDRQIGRDTLVGGAFSYLRETGASRGAGAGFGPGSFTTDSYGGTLYGSTRLGAVVLRGTAGGAYADGRVNRTMVLGSAPTRTGGAPSGGDLGLSGFAGYAIATGLPVELVPELGFSYDRLSRGRVSERGGLVPQAFTTAALDGARILAGGRLASVAVDGAGGLRLDARAYWAHELADTAAVVRSSLFGVPFSTRTSALARDGAVLGVSVSGPVAAGVSLSASYTGEVRPGATAQVFSAGLQAAW</sequence>
<dbReference type="InterPro" id="IPR015500">
    <property type="entry name" value="Peptidase_S8_subtilisin-rel"/>
</dbReference>
<dbReference type="CDD" id="cd04848">
    <property type="entry name" value="Peptidases_S8_Autotransporter_serine_protease_like"/>
    <property type="match status" value="1"/>
</dbReference>
<dbReference type="InterPro" id="IPR034061">
    <property type="entry name" value="Peptidases_S8_Autotransporter"/>
</dbReference>
<dbReference type="InterPro" id="IPR036709">
    <property type="entry name" value="Autotransporte_beta_dom_sf"/>
</dbReference>
<dbReference type="InterPro" id="IPR011050">
    <property type="entry name" value="Pectin_lyase_fold/virulence"/>
</dbReference>
<dbReference type="InterPro" id="IPR013425">
    <property type="entry name" value="Autotrns_rpt"/>
</dbReference>
<name>A0ABV1R3X5_9HYPH</name>
<reference evidence="7" key="1">
    <citation type="submission" date="2024-06" db="EMBL/GenBank/DDBJ databases">
        <authorList>
            <person name="Campbell A.G."/>
        </authorList>
    </citation>
    <scope>NUCLEOTIDE SEQUENCE</scope>
    <source>
        <strain evidence="7">EM17</strain>
    </source>
</reference>
<evidence type="ECO:0000256" key="3">
    <source>
        <dbReference type="ARBA" id="ARBA00022801"/>
    </source>
</evidence>
<dbReference type="Pfam" id="PF03797">
    <property type="entry name" value="Autotransporter"/>
    <property type="match status" value="1"/>
</dbReference>
<dbReference type="PROSITE" id="PS00137">
    <property type="entry name" value="SUBTILASE_HIS"/>
    <property type="match status" value="1"/>
</dbReference>
<organism evidence="7 8">
    <name type="scientific">Methylobacterium brachiatum</name>
    <dbReference type="NCBI Taxonomy" id="269660"/>
    <lineage>
        <taxon>Bacteria</taxon>
        <taxon>Pseudomonadati</taxon>
        <taxon>Pseudomonadota</taxon>
        <taxon>Alphaproteobacteria</taxon>
        <taxon>Hyphomicrobiales</taxon>
        <taxon>Methylobacteriaceae</taxon>
        <taxon>Methylobacterium</taxon>
    </lineage>
</organism>
<evidence type="ECO:0000256" key="1">
    <source>
        <dbReference type="ARBA" id="ARBA00022670"/>
    </source>
</evidence>
<dbReference type="Gene3D" id="3.40.50.200">
    <property type="entry name" value="Peptidase S8/S53 domain"/>
    <property type="match status" value="1"/>
</dbReference>
<feature type="active site" description="Charge relay system" evidence="5">
    <location>
        <position position="324"/>
    </location>
</feature>
<comment type="caution">
    <text evidence="7">The sequence shown here is derived from an EMBL/GenBank/DDBJ whole genome shotgun (WGS) entry which is preliminary data.</text>
</comment>
<evidence type="ECO:0000256" key="2">
    <source>
        <dbReference type="ARBA" id="ARBA00022729"/>
    </source>
</evidence>
<dbReference type="SMART" id="SM00869">
    <property type="entry name" value="Autotransporter"/>
    <property type="match status" value="1"/>
</dbReference>
<dbReference type="SUPFAM" id="SSF103515">
    <property type="entry name" value="Autotransporter"/>
    <property type="match status" value="1"/>
</dbReference>
<dbReference type="SUPFAM" id="SSF52743">
    <property type="entry name" value="Subtilisin-like"/>
    <property type="match status" value="1"/>
</dbReference>
<accession>A0ABV1R3X5</accession>
<evidence type="ECO:0000313" key="8">
    <source>
        <dbReference type="Proteomes" id="UP001432995"/>
    </source>
</evidence>
<dbReference type="PROSITE" id="PS51892">
    <property type="entry name" value="SUBTILASE"/>
    <property type="match status" value="1"/>
</dbReference>
<keyword evidence="2" id="KW-0732">Signal</keyword>
<keyword evidence="3 5" id="KW-0378">Hydrolase</keyword>
<dbReference type="PROSITE" id="PS00138">
    <property type="entry name" value="SUBTILASE_SER"/>
    <property type="match status" value="1"/>
</dbReference>
<dbReference type="PANTHER" id="PTHR42884">
    <property type="entry name" value="PROPROTEIN CONVERTASE SUBTILISIN/KEXIN-RELATED"/>
    <property type="match status" value="1"/>
</dbReference>
<keyword evidence="1 5" id="KW-0645">Protease</keyword>
<dbReference type="Pfam" id="PF00082">
    <property type="entry name" value="Peptidase_S8"/>
    <property type="match status" value="1"/>
</dbReference>
<dbReference type="EMBL" id="JBELQD010000015">
    <property type="protein sequence ID" value="MER2289553.1"/>
    <property type="molecule type" value="Genomic_DNA"/>
</dbReference>
<evidence type="ECO:0000256" key="4">
    <source>
        <dbReference type="ARBA" id="ARBA00022825"/>
    </source>
</evidence>
<evidence type="ECO:0000313" key="7">
    <source>
        <dbReference type="EMBL" id="MER2289553.1"/>
    </source>
</evidence>
<dbReference type="SUPFAM" id="SSF51126">
    <property type="entry name" value="Pectin lyase-like"/>
    <property type="match status" value="1"/>
</dbReference>
<keyword evidence="4 5" id="KW-0720">Serine protease</keyword>
<gene>
    <name evidence="7" type="ORF">ABS770_14885</name>
</gene>
<dbReference type="InterPro" id="IPR022398">
    <property type="entry name" value="Peptidase_S8_His-AS"/>
</dbReference>
<dbReference type="InterPro" id="IPR000209">
    <property type="entry name" value="Peptidase_S8/S53_dom"/>
</dbReference>
<dbReference type="PANTHER" id="PTHR42884:SF14">
    <property type="entry name" value="NEUROENDOCRINE CONVERTASE 1"/>
    <property type="match status" value="1"/>
</dbReference>
<dbReference type="Proteomes" id="UP001432995">
    <property type="component" value="Unassembled WGS sequence"/>
</dbReference>
<dbReference type="Pfam" id="PF12951">
    <property type="entry name" value="PATR"/>
    <property type="match status" value="3"/>
</dbReference>
<evidence type="ECO:0000259" key="6">
    <source>
        <dbReference type="PROSITE" id="PS51208"/>
    </source>
</evidence>
<keyword evidence="8" id="KW-1185">Reference proteome</keyword>
<dbReference type="RefSeq" id="WP_350378770.1">
    <property type="nucleotide sequence ID" value="NZ_JBELQD010000015.1"/>
</dbReference>
<dbReference type="PRINTS" id="PR00723">
    <property type="entry name" value="SUBTILISIN"/>
</dbReference>
<dbReference type="InterPro" id="IPR005546">
    <property type="entry name" value="Autotransporte_beta"/>
</dbReference>
<feature type="active site" description="Charge relay system" evidence="5">
    <location>
        <position position="91"/>
    </location>
</feature>
<evidence type="ECO:0000256" key="5">
    <source>
        <dbReference type="PROSITE-ProRule" id="PRU01240"/>
    </source>
</evidence>
<dbReference type="PROSITE" id="PS51208">
    <property type="entry name" value="AUTOTRANSPORTER"/>
    <property type="match status" value="1"/>
</dbReference>